<dbReference type="OrthoDB" id="8673673at2"/>
<keyword evidence="2" id="KW-0560">Oxidoreductase</keyword>
<keyword evidence="2" id="KW-0223">Dioxygenase</keyword>
<keyword evidence="3" id="KW-1185">Reference proteome</keyword>
<proteinExistence type="predicted"/>
<feature type="domain" description="Extradiol ring-cleavage dioxygenase class III enzyme subunit B" evidence="1">
    <location>
        <begin position="79"/>
        <end position="309"/>
    </location>
</feature>
<dbReference type="InterPro" id="IPR034938">
    <property type="entry name" value="3MGA_Dioxygenase"/>
</dbReference>
<dbReference type="SUPFAM" id="SSF53213">
    <property type="entry name" value="LigB-like"/>
    <property type="match status" value="1"/>
</dbReference>
<dbReference type="CDD" id="cd07366">
    <property type="entry name" value="3MGA_Dioxygenase"/>
    <property type="match status" value="1"/>
</dbReference>
<name>A0A4Q7NPW2_9BURK</name>
<organism evidence="2 3">
    <name type="scientific">Pigmentiphaga kullae</name>
    <dbReference type="NCBI Taxonomy" id="151784"/>
    <lineage>
        <taxon>Bacteria</taxon>
        <taxon>Pseudomonadati</taxon>
        <taxon>Pseudomonadota</taxon>
        <taxon>Betaproteobacteria</taxon>
        <taxon>Burkholderiales</taxon>
        <taxon>Alcaligenaceae</taxon>
        <taxon>Pigmentiphaga</taxon>
    </lineage>
</organism>
<dbReference type="EMBL" id="SGXC01000001">
    <property type="protein sequence ID" value="RZS86610.1"/>
    <property type="molecule type" value="Genomic_DNA"/>
</dbReference>
<dbReference type="GO" id="GO:0016702">
    <property type="term" value="F:oxidoreductase activity, acting on single donors with incorporation of molecular oxygen, incorporation of two atoms of oxygen"/>
    <property type="evidence" value="ECO:0007669"/>
    <property type="project" value="UniProtKB-ARBA"/>
</dbReference>
<comment type="caution">
    <text evidence="2">The sequence shown here is derived from an EMBL/GenBank/DDBJ whole genome shotgun (WGS) entry which is preliminary data.</text>
</comment>
<gene>
    <name evidence="2" type="ORF">EV675_2657</name>
</gene>
<sequence>MAEIVLGIASSHGPMLSTPPEKWGQRVEADKAELHHAYRGSTYSFDGLSRLRRSEGLEEQIRPEVWQSRHSACQAAIANLAEVFHRANPDIAIIVGNDQMELFTDANIPAFAMYWGETILNHEPKRDPSKPRAPGLDVAMRGRIPEGGAEYPGHGELARHLILSAMRDGFDVAALKEFPQLTQTVPHAYGFVYRQIMRDNVVPSVPVFTNTFYPPNQPTAQRCSELGYSLARAIESWPGDERVALIASGGLSHFVIDEEIDRLVIESIKDGDLSSLQALPETHFQSGTSEIKNWIPVMAAMSQQGLRGKLVDYVPCYRSEAGTGNAMGFAYWSKEA</sequence>
<dbReference type="Pfam" id="PF02900">
    <property type="entry name" value="LigB"/>
    <property type="match status" value="1"/>
</dbReference>
<evidence type="ECO:0000313" key="2">
    <source>
        <dbReference type="EMBL" id="RZS86610.1"/>
    </source>
</evidence>
<dbReference type="Proteomes" id="UP000292445">
    <property type="component" value="Unassembled WGS sequence"/>
</dbReference>
<dbReference type="AlphaFoldDB" id="A0A4Q7NPW2"/>
<dbReference type="Gene3D" id="3.40.830.10">
    <property type="entry name" value="LigB-like"/>
    <property type="match status" value="1"/>
</dbReference>
<dbReference type="InterPro" id="IPR004183">
    <property type="entry name" value="Xdiol_dOase_suB"/>
</dbReference>
<dbReference type="GO" id="GO:0008198">
    <property type="term" value="F:ferrous iron binding"/>
    <property type="evidence" value="ECO:0007669"/>
    <property type="project" value="InterPro"/>
</dbReference>
<accession>A0A4Q7NPW2</accession>
<protein>
    <submittedName>
        <fullName evidence="2">3-O-methylgallate 3,4-dioxygenase</fullName>
    </submittedName>
</protein>
<dbReference type="RefSeq" id="WP_130357687.1">
    <property type="nucleotide sequence ID" value="NZ_SGXC01000001.1"/>
</dbReference>
<evidence type="ECO:0000313" key="3">
    <source>
        <dbReference type="Proteomes" id="UP000292445"/>
    </source>
</evidence>
<reference evidence="2 3" key="1">
    <citation type="submission" date="2019-02" db="EMBL/GenBank/DDBJ databases">
        <title>Genomic Encyclopedia of Type Strains, Phase IV (KMG-IV): sequencing the most valuable type-strain genomes for metagenomic binning, comparative biology and taxonomic classification.</title>
        <authorList>
            <person name="Goeker M."/>
        </authorList>
    </citation>
    <scope>NUCLEOTIDE SEQUENCE [LARGE SCALE GENOMIC DNA]</scope>
    <source>
        <strain evidence="2 3">K24</strain>
    </source>
</reference>
<evidence type="ECO:0000259" key="1">
    <source>
        <dbReference type="Pfam" id="PF02900"/>
    </source>
</evidence>